<name>C1MQY6_MICPC</name>
<keyword evidence="1" id="KW-0479">Metal-binding</keyword>
<dbReference type="GO" id="GO:0005737">
    <property type="term" value="C:cytoplasm"/>
    <property type="evidence" value="ECO:0007669"/>
    <property type="project" value="TreeGrafter"/>
</dbReference>
<evidence type="ECO:0000256" key="2">
    <source>
        <dbReference type="SAM" id="MobiDB-lite"/>
    </source>
</evidence>
<dbReference type="GO" id="GO:0004730">
    <property type="term" value="F:pseudouridylate synthase activity"/>
    <property type="evidence" value="ECO:0007669"/>
    <property type="project" value="TreeGrafter"/>
</dbReference>
<dbReference type="AlphaFoldDB" id="C1MQY6"/>
<feature type="domain" description="Carbohydrate kinase PfkB" evidence="3">
    <location>
        <begin position="38"/>
        <end position="322"/>
    </location>
</feature>
<evidence type="ECO:0000256" key="1">
    <source>
        <dbReference type="ARBA" id="ARBA00022723"/>
    </source>
</evidence>
<dbReference type="GO" id="GO:0046872">
    <property type="term" value="F:metal ion binding"/>
    <property type="evidence" value="ECO:0007669"/>
    <property type="project" value="UniProtKB-KW"/>
</dbReference>
<sequence length="456" mass="46845">MRDDAAATARRRVAALARHACAASSSSSSSSREGDRAARVVVVGGMVLDVQACPSTGERVARGTTAPGVVTQRPGGVGRNVAEGVSRFAPSRAAPPLLVAAVGDDVGGRALVAAWRDLPGRPSSDGVRVCAGETTPVVSAVIDETGEVAAAIASTTLVETGLDATWLRRHRDALRRARVVVVDGNVAPDVVAAATAFRDDVTPRRASSSSSPSPPLVWFEPVSAAKATRAGRAGVLHRCDVVSPNARELRAMADDARRERRGEPPPRLSASGGEDLDLDHEAADADVALAAARAHEDVVALLREGVGTVALTLGPLGVLLCRKPSASATTTTTRRPGAADEDEDGGAVVYAHYPACPEGFGDGDARVCVVSAVGAGDAFVAGAVAAVAAGWAFDDAVAVGVAASRRAVETDANVPFDPRFVSFTALAKDAREVRARVKLWTATSSDAAERRAKRRA</sequence>
<dbReference type="Pfam" id="PF00294">
    <property type="entry name" value="PfkB"/>
    <property type="match status" value="1"/>
</dbReference>
<reference evidence="4 5" key="1">
    <citation type="journal article" date="2009" name="Science">
        <title>Green evolution and dynamic adaptations revealed by genomes of the marine picoeukaryotes Micromonas.</title>
        <authorList>
            <person name="Worden A.Z."/>
            <person name="Lee J.H."/>
            <person name="Mock T."/>
            <person name="Rouze P."/>
            <person name="Simmons M.P."/>
            <person name="Aerts A.L."/>
            <person name="Allen A.E."/>
            <person name="Cuvelier M.L."/>
            <person name="Derelle E."/>
            <person name="Everett M.V."/>
            <person name="Foulon E."/>
            <person name="Grimwood J."/>
            <person name="Gundlach H."/>
            <person name="Henrissat B."/>
            <person name="Napoli C."/>
            <person name="McDonald S.M."/>
            <person name="Parker M.S."/>
            <person name="Rombauts S."/>
            <person name="Salamov A."/>
            <person name="Von Dassow P."/>
            <person name="Badger J.H."/>
            <person name="Coutinho P.M."/>
            <person name="Demir E."/>
            <person name="Dubchak I."/>
            <person name="Gentemann C."/>
            <person name="Eikrem W."/>
            <person name="Gready J.E."/>
            <person name="John U."/>
            <person name="Lanier W."/>
            <person name="Lindquist E.A."/>
            <person name="Lucas S."/>
            <person name="Mayer K.F."/>
            <person name="Moreau H."/>
            <person name="Not F."/>
            <person name="Otillar R."/>
            <person name="Panaud O."/>
            <person name="Pangilinan J."/>
            <person name="Paulsen I."/>
            <person name="Piegu B."/>
            <person name="Poliakov A."/>
            <person name="Robbens S."/>
            <person name="Schmutz J."/>
            <person name="Toulza E."/>
            <person name="Wyss T."/>
            <person name="Zelensky A."/>
            <person name="Zhou K."/>
            <person name="Armbrust E.V."/>
            <person name="Bhattacharya D."/>
            <person name="Goodenough U.W."/>
            <person name="Van de Peer Y."/>
            <person name="Grigoriev I.V."/>
        </authorList>
    </citation>
    <scope>NUCLEOTIDE SEQUENCE [LARGE SCALE GENOMIC DNA]</scope>
    <source>
        <strain evidence="4 5">CCMP1545</strain>
    </source>
</reference>
<dbReference type="GO" id="GO:0016798">
    <property type="term" value="F:hydrolase activity, acting on glycosyl bonds"/>
    <property type="evidence" value="ECO:0007669"/>
    <property type="project" value="TreeGrafter"/>
</dbReference>
<dbReference type="OrthoDB" id="512207at2759"/>
<feature type="region of interest" description="Disordered" evidence="2">
    <location>
        <begin position="253"/>
        <end position="275"/>
    </location>
</feature>
<dbReference type="PANTHER" id="PTHR42909:SF1">
    <property type="entry name" value="CARBOHYDRATE KINASE PFKB DOMAIN-CONTAINING PROTEIN"/>
    <property type="match status" value="1"/>
</dbReference>
<dbReference type="eggNOG" id="KOG3009">
    <property type="taxonomic scope" value="Eukaryota"/>
</dbReference>
<feature type="compositionally biased region" description="Basic and acidic residues" evidence="2">
    <location>
        <begin position="253"/>
        <end position="264"/>
    </location>
</feature>
<evidence type="ECO:0000313" key="4">
    <source>
        <dbReference type="EMBL" id="EEH58162.1"/>
    </source>
</evidence>
<dbReference type="GeneID" id="9683275"/>
<gene>
    <name evidence="4" type="ORF">MICPUCDRAFT_57459</name>
</gene>
<dbReference type="RefSeq" id="XP_003058211.1">
    <property type="nucleotide sequence ID" value="XM_003058165.1"/>
</dbReference>
<dbReference type="Gene3D" id="3.40.1190.20">
    <property type="match status" value="1"/>
</dbReference>
<keyword evidence="5" id="KW-1185">Reference proteome</keyword>
<dbReference type="InterPro" id="IPR029056">
    <property type="entry name" value="Ribokinase-like"/>
</dbReference>
<dbReference type="Proteomes" id="UP000001876">
    <property type="component" value="Unassembled WGS sequence"/>
</dbReference>
<evidence type="ECO:0000313" key="5">
    <source>
        <dbReference type="Proteomes" id="UP000001876"/>
    </source>
</evidence>
<organism evidence="5">
    <name type="scientific">Micromonas pusilla (strain CCMP1545)</name>
    <name type="common">Picoplanktonic green alga</name>
    <dbReference type="NCBI Taxonomy" id="564608"/>
    <lineage>
        <taxon>Eukaryota</taxon>
        <taxon>Viridiplantae</taxon>
        <taxon>Chlorophyta</taxon>
        <taxon>Mamiellophyceae</taxon>
        <taxon>Mamiellales</taxon>
        <taxon>Mamiellaceae</taxon>
        <taxon>Micromonas</taxon>
    </lineage>
</organism>
<dbReference type="KEGG" id="mpp:MICPUCDRAFT_57459"/>
<proteinExistence type="predicted"/>
<accession>C1MQY6</accession>
<dbReference type="PANTHER" id="PTHR42909">
    <property type="entry name" value="ZGC:136858"/>
    <property type="match status" value="1"/>
</dbReference>
<dbReference type="SUPFAM" id="SSF53613">
    <property type="entry name" value="Ribokinase-like"/>
    <property type="match status" value="1"/>
</dbReference>
<dbReference type="STRING" id="564608.C1MQY6"/>
<dbReference type="InterPro" id="IPR011611">
    <property type="entry name" value="PfkB_dom"/>
</dbReference>
<dbReference type="OMA" id="GHIMNLM"/>
<evidence type="ECO:0000259" key="3">
    <source>
        <dbReference type="Pfam" id="PF00294"/>
    </source>
</evidence>
<protein>
    <submittedName>
        <fullName evidence="4">Predicted protein</fullName>
    </submittedName>
</protein>
<dbReference type="EMBL" id="GG663738">
    <property type="protein sequence ID" value="EEH58162.1"/>
    <property type="molecule type" value="Genomic_DNA"/>
</dbReference>